<dbReference type="AlphaFoldDB" id="A0A1L9REK6"/>
<gene>
    <name evidence="1" type="ORF">ASPWEDRAFT_618951</name>
</gene>
<protein>
    <submittedName>
        <fullName evidence="1">Uncharacterized protein</fullName>
    </submittedName>
</protein>
<reference evidence="2" key="1">
    <citation type="journal article" date="2017" name="Genome Biol.">
        <title>Comparative genomics reveals high biological diversity and specific adaptations in the industrially and medically important fungal genus Aspergillus.</title>
        <authorList>
            <person name="de Vries R.P."/>
            <person name="Riley R."/>
            <person name="Wiebenga A."/>
            <person name="Aguilar-Osorio G."/>
            <person name="Amillis S."/>
            <person name="Uchima C.A."/>
            <person name="Anderluh G."/>
            <person name="Asadollahi M."/>
            <person name="Askin M."/>
            <person name="Barry K."/>
            <person name="Battaglia E."/>
            <person name="Bayram O."/>
            <person name="Benocci T."/>
            <person name="Braus-Stromeyer S.A."/>
            <person name="Caldana C."/>
            <person name="Canovas D."/>
            <person name="Cerqueira G.C."/>
            <person name="Chen F."/>
            <person name="Chen W."/>
            <person name="Choi C."/>
            <person name="Clum A."/>
            <person name="Dos Santos R.A."/>
            <person name="Damasio A.R."/>
            <person name="Diallinas G."/>
            <person name="Emri T."/>
            <person name="Fekete E."/>
            <person name="Flipphi M."/>
            <person name="Freyberg S."/>
            <person name="Gallo A."/>
            <person name="Gournas C."/>
            <person name="Habgood R."/>
            <person name="Hainaut M."/>
            <person name="Harispe M.L."/>
            <person name="Henrissat B."/>
            <person name="Hilden K.S."/>
            <person name="Hope R."/>
            <person name="Hossain A."/>
            <person name="Karabika E."/>
            <person name="Karaffa L."/>
            <person name="Karanyi Z."/>
            <person name="Krasevec N."/>
            <person name="Kuo A."/>
            <person name="Kusch H."/>
            <person name="LaButti K."/>
            <person name="Lagendijk E.L."/>
            <person name="Lapidus A."/>
            <person name="Levasseur A."/>
            <person name="Lindquist E."/>
            <person name="Lipzen A."/>
            <person name="Logrieco A.F."/>
            <person name="MacCabe A."/>
            <person name="Maekelae M.R."/>
            <person name="Malavazi I."/>
            <person name="Melin P."/>
            <person name="Meyer V."/>
            <person name="Mielnichuk N."/>
            <person name="Miskei M."/>
            <person name="Molnar A.P."/>
            <person name="Mule G."/>
            <person name="Ngan C.Y."/>
            <person name="Orejas M."/>
            <person name="Orosz E."/>
            <person name="Ouedraogo J.P."/>
            <person name="Overkamp K.M."/>
            <person name="Park H.-S."/>
            <person name="Perrone G."/>
            <person name="Piumi F."/>
            <person name="Punt P.J."/>
            <person name="Ram A.F."/>
            <person name="Ramon A."/>
            <person name="Rauscher S."/>
            <person name="Record E."/>
            <person name="Riano-Pachon D.M."/>
            <person name="Robert V."/>
            <person name="Roehrig J."/>
            <person name="Ruller R."/>
            <person name="Salamov A."/>
            <person name="Salih N.S."/>
            <person name="Samson R.A."/>
            <person name="Sandor E."/>
            <person name="Sanguinetti M."/>
            <person name="Schuetze T."/>
            <person name="Sepcic K."/>
            <person name="Shelest E."/>
            <person name="Sherlock G."/>
            <person name="Sophianopoulou V."/>
            <person name="Squina F.M."/>
            <person name="Sun H."/>
            <person name="Susca A."/>
            <person name="Todd R.B."/>
            <person name="Tsang A."/>
            <person name="Unkles S.E."/>
            <person name="van de Wiele N."/>
            <person name="van Rossen-Uffink D."/>
            <person name="Oliveira J.V."/>
            <person name="Vesth T.C."/>
            <person name="Visser J."/>
            <person name="Yu J.-H."/>
            <person name="Zhou M."/>
            <person name="Andersen M.R."/>
            <person name="Archer D.B."/>
            <person name="Baker S.E."/>
            <person name="Benoit I."/>
            <person name="Brakhage A.A."/>
            <person name="Braus G.H."/>
            <person name="Fischer R."/>
            <person name="Frisvad J.C."/>
            <person name="Goldman G.H."/>
            <person name="Houbraken J."/>
            <person name="Oakley B."/>
            <person name="Pocsi I."/>
            <person name="Scazzocchio C."/>
            <person name="Seiboth B."/>
            <person name="vanKuyk P.A."/>
            <person name="Wortman J."/>
            <person name="Dyer P.S."/>
            <person name="Grigoriev I.V."/>
        </authorList>
    </citation>
    <scope>NUCLEOTIDE SEQUENCE [LARGE SCALE GENOMIC DNA]</scope>
    <source>
        <strain evidence="2">DTO 134E9</strain>
    </source>
</reference>
<dbReference type="EMBL" id="KV878214">
    <property type="protein sequence ID" value="OJJ33307.1"/>
    <property type="molecule type" value="Genomic_DNA"/>
</dbReference>
<dbReference type="RefSeq" id="XP_040686984.1">
    <property type="nucleotide sequence ID" value="XM_040838601.1"/>
</dbReference>
<keyword evidence="2" id="KW-1185">Reference proteome</keyword>
<evidence type="ECO:0000313" key="1">
    <source>
        <dbReference type="EMBL" id="OJJ33307.1"/>
    </source>
</evidence>
<name>A0A1L9REK6_ASPWE</name>
<dbReference type="Proteomes" id="UP000184383">
    <property type="component" value="Unassembled WGS sequence"/>
</dbReference>
<evidence type="ECO:0000313" key="2">
    <source>
        <dbReference type="Proteomes" id="UP000184383"/>
    </source>
</evidence>
<organism evidence="1 2">
    <name type="scientific">Aspergillus wentii DTO 134E9</name>
    <dbReference type="NCBI Taxonomy" id="1073089"/>
    <lineage>
        <taxon>Eukaryota</taxon>
        <taxon>Fungi</taxon>
        <taxon>Dikarya</taxon>
        <taxon>Ascomycota</taxon>
        <taxon>Pezizomycotina</taxon>
        <taxon>Eurotiomycetes</taxon>
        <taxon>Eurotiomycetidae</taxon>
        <taxon>Eurotiales</taxon>
        <taxon>Aspergillaceae</taxon>
        <taxon>Aspergillus</taxon>
        <taxon>Aspergillus subgen. Cremei</taxon>
    </lineage>
</organism>
<dbReference type="GeneID" id="63754449"/>
<dbReference type="VEuPathDB" id="FungiDB:ASPWEDRAFT_618951"/>
<accession>A0A1L9REK6</accession>
<sequence>MASPKRHVYHTIIPSLHYQYSISAQWLRYNSPMQLYWAVFGNYCAPRDNTFAKVLQGTSPKSARKYDCTAAILIDPGRIDILGKPYFPSG</sequence>
<proteinExistence type="predicted"/>